<proteinExistence type="predicted"/>
<comment type="caution">
    <text evidence="6">The sequence shown here is derived from an EMBL/GenBank/DDBJ whole genome shotgun (WGS) entry which is preliminary data.</text>
</comment>
<protein>
    <recommendedName>
        <fullName evidence="1">Stage 0 sporulation protein A homolog</fullName>
    </recommendedName>
</protein>
<accession>A0A2Y9C6I6</accession>
<dbReference type="PANTHER" id="PTHR37299:SF1">
    <property type="entry name" value="STAGE 0 SPORULATION PROTEIN A HOMOLOG"/>
    <property type="match status" value="1"/>
</dbReference>
<dbReference type="InterPro" id="IPR001789">
    <property type="entry name" value="Sig_transdc_resp-reg_receiver"/>
</dbReference>
<dbReference type="SMART" id="SM00850">
    <property type="entry name" value="LytTR"/>
    <property type="match status" value="1"/>
</dbReference>
<feature type="modified residue" description="4-aspartylphosphate" evidence="3">
    <location>
        <position position="52"/>
    </location>
</feature>
<keyword evidence="3" id="KW-0597">Phosphoprotein</keyword>
<dbReference type="RefSeq" id="WP_109733444.1">
    <property type="nucleotide sequence ID" value="NZ_BAAACK010000014.1"/>
</dbReference>
<dbReference type="InterPro" id="IPR007492">
    <property type="entry name" value="LytTR_DNA-bd_dom"/>
</dbReference>
<dbReference type="PANTHER" id="PTHR37299">
    <property type="entry name" value="TRANSCRIPTIONAL REGULATOR-RELATED"/>
    <property type="match status" value="1"/>
</dbReference>
<evidence type="ECO:0000256" key="1">
    <source>
        <dbReference type="ARBA" id="ARBA00018672"/>
    </source>
</evidence>
<dbReference type="OrthoDB" id="9774865at2"/>
<dbReference type="SUPFAM" id="SSF52172">
    <property type="entry name" value="CheY-like"/>
    <property type="match status" value="1"/>
</dbReference>
<dbReference type="EMBL" id="QGDL01000017">
    <property type="protein sequence ID" value="PWJ22764.1"/>
    <property type="molecule type" value="Genomic_DNA"/>
</dbReference>
<feature type="domain" description="Response regulatory" evidence="4">
    <location>
        <begin position="3"/>
        <end position="115"/>
    </location>
</feature>
<feature type="domain" description="HTH LytTR-type" evidence="5">
    <location>
        <begin position="126"/>
        <end position="225"/>
    </location>
</feature>
<dbReference type="InterPro" id="IPR011006">
    <property type="entry name" value="CheY-like_superfamily"/>
</dbReference>
<dbReference type="GO" id="GO:0003677">
    <property type="term" value="F:DNA binding"/>
    <property type="evidence" value="ECO:0007669"/>
    <property type="project" value="InterPro"/>
</dbReference>
<dbReference type="Proteomes" id="UP000245845">
    <property type="component" value="Unassembled WGS sequence"/>
</dbReference>
<name>A0A2Y9C6I6_9FIRM</name>
<organism evidence="6 7">
    <name type="scientific">Faecalicatena orotica</name>
    <dbReference type="NCBI Taxonomy" id="1544"/>
    <lineage>
        <taxon>Bacteria</taxon>
        <taxon>Bacillati</taxon>
        <taxon>Bacillota</taxon>
        <taxon>Clostridia</taxon>
        <taxon>Lachnospirales</taxon>
        <taxon>Lachnospiraceae</taxon>
        <taxon>Faecalicatena</taxon>
    </lineage>
</organism>
<dbReference type="SMART" id="SM00448">
    <property type="entry name" value="REC"/>
    <property type="match status" value="1"/>
</dbReference>
<dbReference type="InterPro" id="IPR046947">
    <property type="entry name" value="LytR-like"/>
</dbReference>
<keyword evidence="7" id="KW-1185">Reference proteome</keyword>
<dbReference type="PROSITE" id="PS50930">
    <property type="entry name" value="HTH_LYTTR"/>
    <property type="match status" value="1"/>
</dbReference>
<evidence type="ECO:0000259" key="5">
    <source>
        <dbReference type="PROSITE" id="PS50930"/>
    </source>
</evidence>
<dbReference type="AlphaFoldDB" id="A0A2Y9C6I6"/>
<dbReference type="Pfam" id="PF00072">
    <property type="entry name" value="Response_reg"/>
    <property type="match status" value="1"/>
</dbReference>
<evidence type="ECO:0000256" key="3">
    <source>
        <dbReference type="PROSITE-ProRule" id="PRU00169"/>
    </source>
</evidence>
<dbReference type="Pfam" id="PF04397">
    <property type="entry name" value="LytTR"/>
    <property type="match status" value="1"/>
</dbReference>
<evidence type="ECO:0000313" key="6">
    <source>
        <dbReference type="EMBL" id="PWJ22764.1"/>
    </source>
</evidence>
<sequence length="236" mass="27232">MYRVAVCDDDKKTAELVASIIRECNPALMTECFTSGEELLENYQPCQAVFLDIDMNGMNGIETGMRIREMDKSVKIVYLTAYRDYVAGAFRVHAFQYLIKPVNRQEISQVLKDIFDYLHTSKGEVLDFQTGQGLLCLPVEEIYYFEYLSRKVQIVTENGRYTMQEKIGSVAERMEPFGFSMPHQSFVVNMLHVKNVLTGRILLDNGMEIPLAQKKQKVWKQELLNYLAGRLEGKRE</sequence>
<dbReference type="PROSITE" id="PS50110">
    <property type="entry name" value="RESPONSE_REGULATORY"/>
    <property type="match status" value="1"/>
</dbReference>
<dbReference type="GO" id="GO:0000156">
    <property type="term" value="F:phosphorelay response regulator activity"/>
    <property type="evidence" value="ECO:0007669"/>
    <property type="project" value="InterPro"/>
</dbReference>
<evidence type="ECO:0000259" key="4">
    <source>
        <dbReference type="PROSITE" id="PS50110"/>
    </source>
</evidence>
<dbReference type="Gene3D" id="2.40.50.1020">
    <property type="entry name" value="LytTr DNA-binding domain"/>
    <property type="match status" value="1"/>
</dbReference>
<comment type="function">
    <text evidence="2">May play the central regulatory role in sporulation. It may be an element of the effector pathway responsible for the activation of sporulation genes in response to nutritional stress. Spo0A may act in concert with spo0H (a sigma factor) to control the expression of some genes that are critical to the sporulation process.</text>
</comment>
<reference evidence="6 7" key="1">
    <citation type="submission" date="2018-05" db="EMBL/GenBank/DDBJ databases">
        <title>The Hungate 1000. A catalogue of reference genomes from the rumen microbiome.</title>
        <authorList>
            <person name="Kelly W."/>
        </authorList>
    </citation>
    <scope>NUCLEOTIDE SEQUENCE [LARGE SCALE GENOMIC DNA]</scope>
    <source>
        <strain evidence="6 7">NLAE-zl-C242</strain>
    </source>
</reference>
<evidence type="ECO:0000313" key="7">
    <source>
        <dbReference type="Proteomes" id="UP000245845"/>
    </source>
</evidence>
<dbReference type="Gene3D" id="3.40.50.2300">
    <property type="match status" value="1"/>
</dbReference>
<evidence type="ECO:0000256" key="2">
    <source>
        <dbReference type="ARBA" id="ARBA00024867"/>
    </source>
</evidence>
<gene>
    <name evidence="6" type="ORF">A8806_117104</name>
</gene>